<dbReference type="PRINTS" id="PR00081">
    <property type="entry name" value="GDHRDH"/>
</dbReference>
<evidence type="ECO:0000256" key="3">
    <source>
        <dbReference type="RuleBase" id="RU000363"/>
    </source>
</evidence>
<dbReference type="PROSITE" id="PS00061">
    <property type="entry name" value="ADH_SHORT"/>
    <property type="match status" value="1"/>
</dbReference>
<dbReference type="InterPro" id="IPR002347">
    <property type="entry name" value="SDR_fam"/>
</dbReference>
<gene>
    <name evidence="4" type="ORF">A8C56_06520</name>
</gene>
<dbReference type="KEGG" id="nia:A8C56_06520"/>
<dbReference type="InterPro" id="IPR020904">
    <property type="entry name" value="Sc_DH/Rdtase_CS"/>
</dbReference>
<proteinExistence type="inferred from homology"/>
<dbReference type="OrthoDB" id="9808814at2"/>
<organism evidence="4 5">
    <name type="scientific">Niabella ginsenosidivorans</name>
    <dbReference type="NCBI Taxonomy" id="1176587"/>
    <lineage>
        <taxon>Bacteria</taxon>
        <taxon>Pseudomonadati</taxon>
        <taxon>Bacteroidota</taxon>
        <taxon>Chitinophagia</taxon>
        <taxon>Chitinophagales</taxon>
        <taxon>Chitinophagaceae</taxon>
        <taxon>Niabella</taxon>
    </lineage>
</organism>
<dbReference type="AlphaFoldDB" id="A0A1A9HZ44"/>
<dbReference type="PANTHER" id="PTHR44196">
    <property type="entry name" value="DEHYDROGENASE/REDUCTASE SDR FAMILY MEMBER 7B"/>
    <property type="match status" value="1"/>
</dbReference>
<dbReference type="PROSITE" id="PS51257">
    <property type="entry name" value="PROKAR_LIPOPROTEIN"/>
    <property type="match status" value="1"/>
</dbReference>
<reference evidence="4 5" key="1">
    <citation type="submission" date="2016-05" db="EMBL/GenBank/DDBJ databases">
        <title>Niabella ginsenosidivorans BS26 whole genome sequencing.</title>
        <authorList>
            <person name="Im W.T."/>
            <person name="Siddiqi M.Z."/>
        </authorList>
    </citation>
    <scope>NUCLEOTIDE SEQUENCE [LARGE SCALE GENOMIC DNA]</scope>
    <source>
        <strain evidence="4 5">BS26</strain>
    </source>
</reference>
<dbReference type="InterPro" id="IPR036291">
    <property type="entry name" value="NAD(P)-bd_dom_sf"/>
</dbReference>
<sequence>MNKRYTLITGAGSGLGSALAFSCAQRGMNLILITLPGTSIGKMAAALERVFDITVHYLEFDLTNTASFDESVEKIRSMEVDFLINNAGMGGTASILNCSSEHIDKIIQLNIRCTALLTQKLLPQLLRHKKSYLLNIASMAAFSPIAYKTVYPASKAFISSFSLGLREELQEQGLSVSVAYPGPIMTNSNTSQRILLHGFKGRMGLFSTQDLAEKLIRQTLEGKAIIIPGVWNRVNQRLMGLIPPTLKVRLISGAVKQELKIAR</sequence>
<dbReference type="PRINTS" id="PR00080">
    <property type="entry name" value="SDRFAMILY"/>
</dbReference>
<evidence type="ECO:0000313" key="5">
    <source>
        <dbReference type="Proteomes" id="UP000077667"/>
    </source>
</evidence>
<dbReference type="STRING" id="1176587.A8C56_06520"/>
<dbReference type="SUPFAM" id="SSF51735">
    <property type="entry name" value="NAD(P)-binding Rossmann-fold domains"/>
    <property type="match status" value="1"/>
</dbReference>
<dbReference type="Gene3D" id="3.40.50.720">
    <property type="entry name" value="NAD(P)-binding Rossmann-like Domain"/>
    <property type="match status" value="1"/>
</dbReference>
<dbReference type="EMBL" id="CP015772">
    <property type="protein sequence ID" value="ANH80677.1"/>
    <property type="molecule type" value="Genomic_DNA"/>
</dbReference>
<comment type="similarity">
    <text evidence="1 3">Belongs to the short-chain dehydrogenases/reductases (SDR) family.</text>
</comment>
<keyword evidence="2" id="KW-0560">Oxidoreductase</keyword>
<dbReference type="CDD" id="cd05233">
    <property type="entry name" value="SDR_c"/>
    <property type="match status" value="1"/>
</dbReference>
<evidence type="ECO:0000313" key="4">
    <source>
        <dbReference type="EMBL" id="ANH80677.1"/>
    </source>
</evidence>
<evidence type="ECO:0000256" key="1">
    <source>
        <dbReference type="ARBA" id="ARBA00006484"/>
    </source>
</evidence>
<dbReference type="PIRSF" id="PIRSF000126">
    <property type="entry name" value="11-beta-HSD1"/>
    <property type="match status" value="1"/>
</dbReference>
<dbReference type="Proteomes" id="UP000077667">
    <property type="component" value="Chromosome"/>
</dbReference>
<dbReference type="RefSeq" id="WP_067753569.1">
    <property type="nucleotide sequence ID" value="NZ_CP015772.1"/>
</dbReference>
<keyword evidence="5" id="KW-1185">Reference proteome</keyword>
<dbReference type="PANTHER" id="PTHR44196:SF2">
    <property type="entry name" value="SHORT-CHAIN DEHYDROGENASE-RELATED"/>
    <property type="match status" value="1"/>
</dbReference>
<accession>A0A1A9HZ44</accession>
<dbReference type="Pfam" id="PF00106">
    <property type="entry name" value="adh_short"/>
    <property type="match status" value="1"/>
</dbReference>
<dbReference type="GO" id="GO:0016491">
    <property type="term" value="F:oxidoreductase activity"/>
    <property type="evidence" value="ECO:0007669"/>
    <property type="project" value="UniProtKB-KW"/>
</dbReference>
<evidence type="ECO:0000256" key="2">
    <source>
        <dbReference type="ARBA" id="ARBA00023002"/>
    </source>
</evidence>
<name>A0A1A9HZ44_9BACT</name>
<dbReference type="GO" id="GO:0016020">
    <property type="term" value="C:membrane"/>
    <property type="evidence" value="ECO:0007669"/>
    <property type="project" value="TreeGrafter"/>
</dbReference>
<protein>
    <submittedName>
        <fullName evidence="4">Short-chain dehydrogenase</fullName>
    </submittedName>
</protein>